<evidence type="ECO:0000313" key="2">
    <source>
        <dbReference type="EMBL" id="AES65084.1"/>
    </source>
</evidence>
<reference evidence="2 4" key="2">
    <citation type="journal article" date="2014" name="BMC Genomics">
        <title>An improved genome release (version Mt4.0) for the model legume Medicago truncatula.</title>
        <authorList>
            <person name="Tang H."/>
            <person name="Krishnakumar V."/>
            <person name="Bidwell S."/>
            <person name="Rosen B."/>
            <person name="Chan A."/>
            <person name="Zhou S."/>
            <person name="Gentzbittel L."/>
            <person name="Childs K.L."/>
            <person name="Yandell M."/>
            <person name="Gundlach H."/>
            <person name="Mayer K.F."/>
            <person name="Schwartz D.C."/>
            <person name="Town C.D."/>
        </authorList>
    </citation>
    <scope>GENOME REANNOTATION</scope>
    <source>
        <strain evidence="3 4">cv. Jemalong A17</strain>
    </source>
</reference>
<evidence type="ECO:0000259" key="1">
    <source>
        <dbReference type="Pfam" id="PF26175"/>
    </source>
</evidence>
<sequence length="277" mass="33319">MGREMILNTFFFLLKEGGLSVRQLMHVIELEKNVKHVYLRFIEKDIHNLFRKLGKKLKEMMVCIVSNTVRMQNELRLRHIFWSPSSCFDWYKKYGDVVFDTTYKFQEEFERSVQYSIHNETQCNVFMLRYYKDVNCREQMVFWVVNFIFFESKNIIKRHSRILCHHIFNIILHKDCHEVQSNYMPLQWRLQASHDNDEVDPQQVNVVFEEQVNVVHCPPQSKTKGRPKQRHFKGEKELSHNINTCGSCKGLRHNIVTCPLKENTQFSVNKKKKKKKN</sequence>
<dbReference type="HOGENOM" id="CLU_1006000_0_0_1"/>
<accession>G7IMY9</accession>
<dbReference type="EnsemblPlants" id="AES65084">
    <property type="protein sequence ID" value="AES65084"/>
    <property type="gene ID" value="MTR_2g035140"/>
</dbReference>
<feature type="domain" description="FAR1-related sequence 11-like HTH-like" evidence="1">
    <location>
        <begin position="13"/>
        <end position="53"/>
    </location>
</feature>
<evidence type="ECO:0000313" key="3">
    <source>
        <dbReference type="EnsemblPlants" id="AES65084"/>
    </source>
</evidence>
<dbReference type="InterPro" id="IPR058778">
    <property type="entry name" value="HTH_FAR1-11-like"/>
</dbReference>
<keyword evidence="4" id="KW-1185">Reference proteome</keyword>
<dbReference type="Proteomes" id="UP000002051">
    <property type="component" value="Chromosome 2"/>
</dbReference>
<organism evidence="2 4">
    <name type="scientific">Medicago truncatula</name>
    <name type="common">Barrel medic</name>
    <name type="synonym">Medicago tribuloides</name>
    <dbReference type="NCBI Taxonomy" id="3880"/>
    <lineage>
        <taxon>Eukaryota</taxon>
        <taxon>Viridiplantae</taxon>
        <taxon>Streptophyta</taxon>
        <taxon>Embryophyta</taxon>
        <taxon>Tracheophyta</taxon>
        <taxon>Spermatophyta</taxon>
        <taxon>Magnoliopsida</taxon>
        <taxon>eudicotyledons</taxon>
        <taxon>Gunneridae</taxon>
        <taxon>Pentapetalae</taxon>
        <taxon>rosids</taxon>
        <taxon>fabids</taxon>
        <taxon>Fabales</taxon>
        <taxon>Fabaceae</taxon>
        <taxon>Papilionoideae</taxon>
        <taxon>50 kb inversion clade</taxon>
        <taxon>NPAAA clade</taxon>
        <taxon>Hologalegina</taxon>
        <taxon>IRL clade</taxon>
        <taxon>Trifolieae</taxon>
        <taxon>Medicago</taxon>
    </lineage>
</organism>
<name>G7IMY9_MEDTR</name>
<protein>
    <recommendedName>
        <fullName evidence="1">FAR1-related sequence 11-like HTH-like domain-containing protein</fullName>
    </recommendedName>
</protein>
<dbReference type="EMBL" id="CM001218">
    <property type="protein sequence ID" value="AES65084.1"/>
    <property type="molecule type" value="Genomic_DNA"/>
</dbReference>
<reference evidence="3" key="3">
    <citation type="submission" date="2015-04" db="UniProtKB">
        <authorList>
            <consortium name="EnsemblPlants"/>
        </authorList>
    </citation>
    <scope>IDENTIFICATION</scope>
    <source>
        <strain evidence="3">cv. Jemalong A17</strain>
    </source>
</reference>
<evidence type="ECO:0000313" key="4">
    <source>
        <dbReference type="Proteomes" id="UP000002051"/>
    </source>
</evidence>
<gene>
    <name evidence="2" type="ordered locus">MTR_2g035140</name>
</gene>
<proteinExistence type="predicted"/>
<dbReference type="AlphaFoldDB" id="G7IMY9"/>
<dbReference type="Pfam" id="PF26175">
    <property type="entry name" value="HTH_FAR1"/>
    <property type="match status" value="1"/>
</dbReference>
<dbReference type="PaxDb" id="3880-AES65084"/>
<reference evidence="2 4" key="1">
    <citation type="journal article" date="2011" name="Nature">
        <title>The Medicago genome provides insight into the evolution of rhizobial symbioses.</title>
        <authorList>
            <person name="Young N.D."/>
            <person name="Debelle F."/>
            <person name="Oldroyd G.E."/>
            <person name="Geurts R."/>
            <person name="Cannon S.B."/>
            <person name="Udvardi M.K."/>
            <person name="Benedito V.A."/>
            <person name="Mayer K.F."/>
            <person name="Gouzy J."/>
            <person name="Schoof H."/>
            <person name="Van de Peer Y."/>
            <person name="Proost S."/>
            <person name="Cook D.R."/>
            <person name="Meyers B.C."/>
            <person name="Spannagl M."/>
            <person name="Cheung F."/>
            <person name="De Mita S."/>
            <person name="Krishnakumar V."/>
            <person name="Gundlach H."/>
            <person name="Zhou S."/>
            <person name="Mudge J."/>
            <person name="Bharti A.K."/>
            <person name="Murray J.D."/>
            <person name="Naoumkina M.A."/>
            <person name="Rosen B."/>
            <person name="Silverstein K.A."/>
            <person name="Tang H."/>
            <person name="Rombauts S."/>
            <person name="Zhao P.X."/>
            <person name="Zhou P."/>
            <person name="Barbe V."/>
            <person name="Bardou P."/>
            <person name="Bechner M."/>
            <person name="Bellec A."/>
            <person name="Berger A."/>
            <person name="Berges H."/>
            <person name="Bidwell S."/>
            <person name="Bisseling T."/>
            <person name="Choisne N."/>
            <person name="Couloux A."/>
            <person name="Denny R."/>
            <person name="Deshpande S."/>
            <person name="Dai X."/>
            <person name="Doyle J.J."/>
            <person name="Dudez A.M."/>
            <person name="Farmer A.D."/>
            <person name="Fouteau S."/>
            <person name="Franken C."/>
            <person name="Gibelin C."/>
            <person name="Gish J."/>
            <person name="Goldstein S."/>
            <person name="Gonzalez A.J."/>
            <person name="Green P.J."/>
            <person name="Hallab A."/>
            <person name="Hartog M."/>
            <person name="Hua A."/>
            <person name="Humphray S.J."/>
            <person name="Jeong D.H."/>
            <person name="Jing Y."/>
            <person name="Jocker A."/>
            <person name="Kenton S.M."/>
            <person name="Kim D.J."/>
            <person name="Klee K."/>
            <person name="Lai H."/>
            <person name="Lang C."/>
            <person name="Lin S."/>
            <person name="Macmil S.L."/>
            <person name="Magdelenat G."/>
            <person name="Matthews L."/>
            <person name="McCorrison J."/>
            <person name="Monaghan E.L."/>
            <person name="Mun J.H."/>
            <person name="Najar F.Z."/>
            <person name="Nicholson C."/>
            <person name="Noirot C."/>
            <person name="O'Bleness M."/>
            <person name="Paule C.R."/>
            <person name="Poulain J."/>
            <person name="Prion F."/>
            <person name="Qin B."/>
            <person name="Qu C."/>
            <person name="Retzel E.F."/>
            <person name="Riddle C."/>
            <person name="Sallet E."/>
            <person name="Samain S."/>
            <person name="Samson N."/>
            <person name="Sanders I."/>
            <person name="Saurat O."/>
            <person name="Scarpelli C."/>
            <person name="Schiex T."/>
            <person name="Segurens B."/>
            <person name="Severin A.J."/>
            <person name="Sherrier D.J."/>
            <person name="Shi R."/>
            <person name="Sims S."/>
            <person name="Singer S.R."/>
            <person name="Sinharoy S."/>
            <person name="Sterck L."/>
            <person name="Viollet A."/>
            <person name="Wang B.B."/>
            <person name="Wang K."/>
            <person name="Wang M."/>
            <person name="Wang X."/>
            <person name="Warfsmann J."/>
            <person name="Weissenbach J."/>
            <person name="White D.D."/>
            <person name="White J.D."/>
            <person name="Wiley G.B."/>
            <person name="Wincker P."/>
            <person name="Xing Y."/>
            <person name="Yang L."/>
            <person name="Yao Z."/>
            <person name="Ying F."/>
            <person name="Zhai J."/>
            <person name="Zhou L."/>
            <person name="Zuber A."/>
            <person name="Denarie J."/>
            <person name="Dixon R.A."/>
            <person name="May G.D."/>
            <person name="Schwartz D.C."/>
            <person name="Rogers J."/>
            <person name="Quetier F."/>
            <person name="Town C.D."/>
            <person name="Roe B.A."/>
        </authorList>
    </citation>
    <scope>NUCLEOTIDE SEQUENCE [LARGE SCALE GENOMIC DNA]</scope>
    <source>
        <strain evidence="2">A17</strain>
        <strain evidence="3 4">cv. Jemalong A17</strain>
    </source>
</reference>